<dbReference type="Proteomes" id="UP001431209">
    <property type="component" value="Unassembled WGS sequence"/>
</dbReference>
<dbReference type="AlphaFoldDB" id="A0AAW2YRQ6"/>
<comment type="caution">
    <text evidence="1">The sequence shown here is derived from an EMBL/GenBank/DDBJ whole genome shotgun (WGS) entry which is preliminary data.</text>
</comment>
<gene>
    <name evidence="1" type="ORF">AKO1_008247</name>
</gene>
<keyword evidence="2" id="KW-1185">Reference proteome</keyword>
<reference evidence="1 2" key="1">
    <citation type="submission" date="2024-03" db="EMBL/GenBank/DDBJ databases">
        <title>The Acrasis kona genome and developmental transcriptomes reveal deep origins of eukaryotic multicellular pathways.</title>
        <authorList>
            <person name="Sheikh S."/>
            <person name="Fu C.-J."/>
            <person name="Brown M.W."/>
            <person name="Baldauf S.L."/>
        </authorList>
    </citation>
    <scope>NUCLEOTIDE SEQUENCE [LARGE SCALE GENOMIC DNA]</scope>
    <source>
        <strain evidence="1 2">ATCC MYA-3509</strain>
    </source>
</reference>
<protein>
    <submittedName>
        <fullName evidence="1">Uncharacterized protein</fullName>
    </submittedName>
</protein>
<evidence type="ECO:0000313" key="1">
    <source>
        <dbReference type="EMBL" id="KAL0478837.1"/>
    </source>
</evidence>
<evidence type="ECO:0000313" key="2">
    <source>
        <dbReference type="Proteomes" id="UP001431209"/>
    </source>
</evidence>
<accession>A0AAW2YRQ6</accession>
<dbReference type="EMBL" id="JAOPGA020000471">
    <property type="protein sequence ID" value="KAL0478837.1"/>
    <property type="molecule type" value="Genomic_DNA"/>
</dbReference>
<proteinExistence type="predicted"/>
<organism evidence="1 2">
    <name type="scientific">Acrasis kona</name>
    <dbReference type="NCBI Taxonomy" id="1008807"/>
    <lineage>
        <taxon>Eukaryota</taxon>
        <taxon>Discoba</taxon>
        <taxon>Heterolobosea</taxon>
        <taxon>Tetramitia</taxon>
        <taxon>Eutetramitia</taxon>
        <taxon>Acrasidae</taxon>
        <taxon>Acrasis</taxon>
    </lineage>
</organism>
<name>A0AAW2YRQ6_9EUKA</name>
<sequence>MDKSTVDKVLMEIRNRRKDPSLLPYLLPIFLLKPINPHKERGPTSLKIIQKIYRYRPIPYNLATRIGFYSLLLYVYFEVRTYGLIDKTEDGFLQRERMLLDHPRPLSFPNDVMFYDYKKDLEDYDKEQRLKFYNDLIEKQRNGLLKSKINFNELFDVNIDKQKDIKQEEEL</sequence>